<feature type="domain" description="Peptidase S1" evidence="2">
    <location>
        <begin position="81"/>
        <end position="205"/>
    </location>
</feature>
<evidence type="ECO:0000313" key="3">
    <source>
        <dbReference type="EMBL" id="KFD44970.1"/>
    </source>
</evidence>
<dbReference type="Gene3D" id="2.40.10.10">
    <property type="entry name" value="Trypsin-like serine proteases"/>
    <property type="match status" value="1"/>
</dbReference>
<gene>
    <name evidence="3" type="ORF">M513_14153</name>
</gene>
<dbReference type="EMBL" id="KL364001">
    <property type="protein sequence ID" value="KFD44970.1"/>
    <property type="molecule type" value="Genomic_DNA"/>
</dbReference>
<dbReference type="InterPro" id="IPR001254">
    <property type="entry name" value="Trypsin_dom"/>
</dbReference>
<keyword evidence="4" id="KW-1185">Reference proteome</keyword>
<feature type="compositionally biased region" description="Basic residues" evidence="1">
    <location>
        <begin position="234"/>
        <end position="246"/>
    </location>
</feature>
<dbReference type="GO" id="GO:0004252">
    <property type="term" value="F:serine-type endopeptidase activity"/>
    <property type="evidence" value="ECO:0007669"/>
    <property type="project" value="InterPro"/>
</dbReference>
<name>A0A085LJ24_9BILA</name>
<evidence type="ECO:0000256" key="1">
    <source>
        <dbReference type="SAM" id="MobiDB-lite"/>
    </source>
</evidence>
<dbReference type="InterPro" id="IPR043504">
    <property type="entry name" value="Peptidase_S1_PA_chymotrypsin"/>
</dbReference>
<evidence type="ECO:0000313" key="4">
    <source>
        <dbReference type="Proteomes" id="UP000030764"/>
    </source>
</evidence>
<dbReference type="GO" id="GO:0006508">
    <property type="term" value="P:proteolysis"/>
    <property type="evidence" value="ECO:0007669"/>
    <property type="project" value="InterPro"/>
</dbReference>
<proteinExistence type="predicted"/>
<reference evidence="3 4" key="1">
    <citation type="journal article" date="2014" name="Nat. Genet.">
        <title>Genome and transcriptome of the porcine whipworm Trichuris suis.</title>
        <authorList>
            <person name="Jex A.R."/>
            <person name="Nejsum P."/>
            <person name="Schwarz E.M."/>
            <person name="Hu L."/>
            <person name="Young N.D."/>
            <person name="Hall R.S."/>
            <person name="Korhonen P.K."/>
            <person name="Liao S."/>
            <person name="Thamsborg S."/>
            <person name="Xia J."/>
            <person name="Xu P."/>
            <person name="Wang S."/>
            <person name="Scheerlinck J.P."/>
            <person name="Hofmann A."/>
            <person name="Sternberg P.W."/>
            <person name="Wang J."/>
            <person name="Gasser R.B."/>
        </authorList>
    </citation>
    <scope>NUCLEOTIDE SEQUENCE [LARGE SCALE GENOMIC DNA]</scope>
    <source>
        <strain evidence="3">DCEP-RM93M</strain>
    </source>
</reference>
<organism evidence="3 4">
    <name type="scientific">Trichuris suis</name>
    <name type="common">pig whipworm</name>
    <dbReference type="NCBI Taxonomy" id="68888"/>
    <lineage>
        <taxon>Eukaryota</taxon>
        <taxon>Metazoa</taxon>
        <taxon>Ecdysozoa</taxon>
        <taxon>Nematoda</taxon>
        <taxon>Enoplea</taxon>
        <taxon>Dorylaimia</taxon>
        <taxon>Trichinellida</taxon>
        <taxon>Trichuridae</taxon>
        <taxon>Trichuris</taxon>
    </lineage>
</organism>
<protein>
    <recommendedName>
        <fullName evidence="2">Peptidase S1 domain-containing protein</fullName>
    </recommendedName>
</protein>
<dbReference type="Pfam" id="PF00089">
    <property type="entry name" value="Trypsin"/>
    <property type="match status" value="1"/>
</dbReference>
<dbReference type="Proteomes" id="UP000030764">
    <property type="component" value="Unassembled WGS sequence"/>
</dbReference>
<feature type="region of interest" description="Disordered" evidence="1">
    <location>
        <begin position="218"/>
        <end position="257"/>
    </location>
</feature>
<dbReference type="AlphaFoldDB" id="A0A085LJ24"/>
<dbReference type="SUPFAM" id="SSF50494">
    <property type="entry name" value="Trypsin-like serine proteases"/>
    <property type="match status" value="1"/>
</dbReference>
<feature type="compositionally biased region" description="Low complexity" evidence="1">
    <location>
        <begin position="247"/>
        <end position="257"/>
    </location>
</feature>
<sequence length="270" mass="30600">MAPSSYLPLAIAWESKRYIICSLWKKKKNQYFRKQRGQWLDVSSIAVHIAPTSYSRLNRGLKNDVRSGYTYAIPNDIPYVKYGVAILKLKDPVFYKQGAIPVCLAAAGSVPTPSSVCFASGFHKREGYVREEKVRIFENVRCLELKYKNVPTFVGFCAYNEAHKKVLRSGAPLVCIENHRAVQYGVYVAPANNQAGEAKLGFYEGMRAVHQAVSDARFTQEPGKLPHGHEEKRRAPKKPKKDHRKSSSSSSDSSYRVYRSSGIENLYRHY</sequence>
<dbReference type="InterPro" id="IPR009003">
    <property type="entry name" value="Peptidase_S1_PA"/>
</dbReference>
<accession>A0A085LJ24</accession>
<evidence type="ECO:0000259" key="2">
    <source>
        <dbReference type="Pfam" id="PF00089"/>
    </source>
</evidence>